<evidence type="ECO:0000256" key="1">
    <source>
        <dbReference type="ARBA" id="ARBA00023268"/>
    </source>
</evidence>
<name>A0A151T659_CAJCA</name>
<evidence type="ECO:0000313" key="3">
    <source>
        <dbReference type="EMBL" id="KYP62520.1"/>
    </source>
</evidence>
<dbReference type="InterPro" id="IPR050951">
    <property type="entry name" value="Retrovirus_Pol_polyprotein"/>
</dbReference>
<evidence type="ECO:0000259" key="2">
    <source>
        <dbReference type="Pfam" id="PF17919"/>
    </source>
</evidence>
<dbReference type="Gene3D" id="3.30.70.270">
    <property type="match status" value="2"/>
</dbReference>
<dbReference type="Gramene" id="C.cajan_16572.t">
    <property type="protein sequence ID" value="C.cajan_16572.t.cds1"/>
    <property type="gene ID" value="C.cajan_16572"/>
</dbReference>
<organism evidence="3 4">
    <name type="scientific">Cajanus cajan</name>
    <name type="common">Pigeon pea</name>
    <name type="synonym">Cajanus indicus</name>
    <dbReference type="NCBI Taxonomy" id="3821"/>
    <lineage>
        <taxon>Eukaryota</taxon>
        <taxon>Viridiplantae</taxon>
        <taxon>Streptophyta</taxon>
        <taxon>Embryophyta</taxon>
        <taxon>Tracheophyta</taxon>
        <taxon>Spermatophyta</taxon>
        <taxon>Magnoliopsida</taxon>
        <taxon>eudicotyledons</taxon>
        <taxon>Gunneridae</taxon>
        <taxon>Pentapetalae</taxon>
        <taxon>rosids</taxon>
        <taxon>fabids</taxon>
        <taxon>Fabales</taxon>
        <taxon>Fabaceae</taxon>
        <taxon>Papilionoideae</taxon>
        <taxon>50 kb inversion clade</taxon>
        <taxon>NPAAA clade</taxon>
        <taxon>indigoferoid/millettioid clade</taxon>
        <taxon>Phaseoleae</taxon>
        <taxon>Cajanus</taxon>
    </lineage>
</organism>
<dbReference type="InterPro" id="IPR043128">
    <property type="entry name" value="Rev_trsase/Diguanyl_cyclase"/>
</dbReference>
<gene>
    <name evidence="3" type="ORF">KK1_017057</name>
</gene>
<dbReference type="Proteomes" id="UP000075243">
    <property type="component" value="Chromosome 8"/>
</dbReference>
<dbReference type="PANTHER" id="PTHR37984:SF5">
    <property type="entry name" value="PROTEIN NYNRIN-LIKE"/>
    <property type="match status" value="1"/>
</dbReference>
<dbReference type="Pfam" id="PF17919">
    <property type="entry name" value="RT_RNaseH_2"/>
    <property type="match status" value="1"/>
</dbReference>
<protein>
    <submittedName>
        <fullName evidence="3">Retrovirus-related Pol polyprotein from transposon 17.6</fullName>
    </submittedName>
</protein>
<reference evidence="3 4" key="1">
    <citation type="journal article" date="2012" name="Nat. Biotechnol.">
        <title>Draft genome sequence of pigeonpea (Cajanus cajan), an orphan legume crop of resource-poor farmers.</title>
        <authorList>
            <person name="Varshney R.K."/>
            <person name="Chen W."/>
            <person name="Li Y."/>
            <person name="Bharti A.K."/>
            <person name="Saxena R.K."/>
            <person name="Schlueter J.A."/>
            <person name="Donoghue M.T."/>
            <person name="Azam S."/>
            <person name="Fan G."/>
            <person name="Whaley A.M."/>
            <person name="Farmer A.D."/>
            <person name="Sheridan J."/>
            <person name="Iwata A."/>
            <person name="Tuteja R."/>
            <person name="Penmetsa R.V."/>
            <person name="Wu W."/>
            <person name="Upadhyaya H.D."/>
            <person name="Yang S.P."/>
            <person name="Shah T."/>
            <person name="Saxena K.B."/>
            <person name="Michael T."/>
            <person name="McCombie W.R."/>
            <person name="Yang B."/>
            <person name="Zhang G."/>
            <person name="Yang H."/>
            <person name="Wang J."/>
            <person name="Spillane C."/>
            <person name="Cook D.R."/>
            <person name="May G.D."/>
            <person name="Xu X."/>
            <person name="Jackson S.A."/>
        </authorList>
    </citation>
    <scope>NUCLEOTIDE SEQUENCE [LARGE SCALE GENOMIC DNA]</scope>
    <source>
        <strain evidence="4">cv. Asha</strain>
    </source>
</reference>
<keyword evidence="4" id="KW-1185">Reference proteome</keyword>
<accession>A0A151T659</accession>
<dbReference type="SUPFAM" id="SSF56672">
    <property type="entry name" value="DNA/RNA polymerases"/>
    <property type="match status" value="1"/>
</dbReference>
<dbReference type="InterPro" id="IPR043502">
    <property type="entry name" value="DNA/RNA_pol_sf"/>
</dbReference>
<dbReference type="GO" id="GO:0003824">
    <property type="term" value="F:catalytic activity"/>
    <property type="evidence" value="ECO:0007669"/>
    <property type="project" value="UniProtKB-KW"/>
</dbReference>
<evidence type="ECO:0000313" key="4">
    <source>
        <dbReference type="Proteomes" id="UP000075243"/>
    </source>
</evidence>
<feature type="domain" description="Reverse transcriptase/retrotransposon-derived protein RNase H-like" evidence="2">
    <location>
        <begin position="110"/>
        <end position="184"/>
    </location>
</feature>
<dbReference type="FunFam" id="3.30.70.270:FF:000020">
    <property type="entry name" value="Transposon Tf2-6 polyprotein-like Protein"/>
    <property type="match status" value="1"/>
</dbReference>
<dbReference type="AlphaFoldDB" id="A0A151T659"/>
<sequence>MVVKSEYLDRHLSDLAEVFQQLRRHDMRLNPEKCVFGVSGVNFRGFILSARGIEANPDKCQAIVGMRSPQNLKEVQRLAGRLTSLSRILPCLAETAKPIIRLLKKVKFEWSADCEEAFQMLKQRLRSPPILSKPDPQANIIVYLCVSDEAISVVLAQEKEVQQSVYFISRMLQDSETRYQLLEKVGSG</sequence>
<dbReference type="InterPro" id="IPR041577">
    <property type="entry name" value="RT_RNaseH_2"/>
</dbReference>
<dbReference type="PANTHER" id="PTHR37984">
    <property type="entry name" value="PROTEIN CBG26694"/>
    <property type="match status" value="1"/>
</dbReference>
<dbReference type="EMBL" id="CM003610">
    <property type="protein sequence ID" value="KYP62520.1"/>
    <property type="molecule type" value="Genomic_DNA"/>
</dbReference>
<proteinExistence type="predicted"/>
<keyword evidence="1" id="KW-0511">Multifunctional enzyme</keyword>